<dbReference type="Proteomes" id="UP001420932">
    <property type="component" value="Unassembled WGS sequence"/>
</dbReference>
<keyword evidence="2" id="KW-1185">Reference proteome</keyword>
<evidence type="ECO:0000313" key="1">
    <source>
        <dbReference type="EMBL" id="KAK9160115.1"/>
    </source>
</evidence>
<reference evidence="1 2" key="1">
    <citation type="submission" date="2024-01" db="EMBL/GenBank/DDBJ databases">
        <title>Genome assemblies of Stephania.</title>
        <authorList>
            <person name="Yang L."/>
        </authorList>
    </citation>
    <scope>NUCLEOTIDE SEQUENCE [LARGE SCALE GENOMIC DNA]</scope>
    <source>
        <strain evidence="1">YNDBR</strain>
        <tissue evidence="1">Leaf</tissue>
    </source>
</reference>
<organism evidence="1 2">
    <name type="scientific">Stephania yunnanensis</name>
    <dbReference type="NCBI Taxonomy" id="152371"/>
    <lineage>
        <taxon>Eukaryota</taxon>
        <taxon>Viridiplantae</taxon>
        <taxon>Streptophyta</taxon>
        <taxon>Embryophyta</taxon>
        <taxon>Tracheophyta</taxon>
        <taxon>Spermatophyta</taxon>
        <taxon>Magnoliopsida</taxon>
        <taxon>Ranunculales</taxon>
        <taxon>Menispermaceae</taxon>
        <taxon>Menispermoideae</taxon>
        <taxon>Cissampelideae</taxon>
        <taxon>Stephania</taxon>
    </lineage>
</organism>
<dbReference type="EMBL" id="JBBNAF010000003">
    <property type="protein sequence ID" value="KAK9160115.1"/>
    <property type="molecule type" value="Genomic_DNA"/>
</dbReference>
<comment type="caution">
    <text evidence="1">The sequence shown here is derived from an EMBL/GenBank/DDBJ whole genome shotgun (WGS) entry which is preliminary data.</text>
</comment>
<dbReference type="AlphaFoldDB" id="A0AAP0KXM1"/>
<protein>
    <submittedName>
        <fullName evidence="1">Uncharacterized protein</fullName>
    </submittedName>
</protein>
<proteinExistence type="predicted"/>
<accession>A0AAP0KXM1</accession>
<name>A0AAP0KXM1_9MAGN</name>
<sequence length="61" mass="6608">MLVPTVLWNSAKTCNIHGQEDRSSRSAPSEINPNAIQSIIKNPSSLVPQFGTAANRIVYIA</sequence>
<evidence type="ECO:0000313" key="2">
    <source>
        <dbReference type="Proteomes" id="UP001420932"/>
    </source>
</evidence>
<gene>
    <name evidence="1" type="ORF">Syun_006456</name>
</gene>